<dbReference type="AlphaFoldDB" id="X0TSF9"/>
<feature type="non-terminal residue" evidence="2">
    <location>
        <position position="1"/>
    </location>
</feature>
<comment type="caution">
    <text evidence="2">The sequence shown here is derived from an EMBL/GenBank/DDBJ whole genome shotgun (WGS) entry which is preliminary data.</text>
</comment>
<proteinExistence type="predicted"/>
<evidence type="ECO:0000313" key="2">
    <source>
        <dbReference type="EMBL" id="GAF90141.1"/>
    </source>
</evidence>
<feature type="domain" description="Bacterial Ig-like" evidence="1">
    <location>
        <begin position="19"/>
        <end position="95"/>
    </location>
</feature>
<organism evidence="2">
    <name type="scientific">marine sediment metagenome</name>
    <dbReference type="NCBI Taxonomy" id="412755"/>
    <lineage>
        <taxon>unclassified sequences</taxon>
        <taxon>metagenomes</taxon>
        <taxon>ecological metagenomes</taxon>
    </lineage>
</organism>
<name>X0TSF9_9ZZZZ</name>
<sequence length="95" mass="9763">DLAGNAPLAGNSTINYTIDTQEPLVSSVVMSDSALKVGETSTLTITFSEAVTGFDNSDITLENGTLTAVSSADSGVTWTGTFTPTDDIEDATNVI</sequence>
<dbReference type="Pfam" id="PF19078">
    <property type="entry name" value="Big_12"/>
    <property type="match status" value="1"/>
</dbReference>
<dbReference type="EMBL" id="BARS01014112">
    <property type="protein sequence ID" value="GAF90141.1"/>
    <property type="molecule type" value="Genomic_DNA"/>
</dbReference>
<reference evidence="2" key="1">
    <citation type="journal article" date="2014" name="Front. Microbiol.">
        <title>High frequency of phylogenetically diverse reductive dehalogenase-homologous genes in deep subseafloor sedimentary metagenomes.</title>
        <authorList>
            <person name="Kawai M."/>
            <person name="Futagami T."/>
            <person name="Toyoda A."/>
            <person name="Takaki Y."/>
            <person name="Nishi S."/>
            <person name="Hori S."/>
            <person name="Arai W."/>
            <person name="Tsubouchi T."/>
            <person name="Morono Y."/>
            <person name="Uchiyama I."/>
            <person name="Ito T."/>
            <person name="Fujiyama A."/>
            <person name="Inagaki F."/>
            <person name="Takami H."/>
        </authorList>
    </citation>
    <scope>NUCLEOTIDE SEQUENCE</scope>
    <source>
        <strain evidence="2">Expedition CK06-06</strain>
    </source>
</reference>
<protein>
    <recommendedName>
        <fullName evidence="1">Bacterial Ig-like domain-containing protein</fullName>
    </recommendedName>
</protein>
<dbReference type="InterPro" id="IPR044048">
    <property type="entry name" value="Big_12"/>
</dbReference>
<accession>X0TSF9</accession>
<evidence type="ECO:0000259" key="1">
    <source>
        <dbReference type="Pfam" id="PF19078"/>
    </source>
</evidence>
<feature type="non-terminal residue" evidence="2">
    <location>
        <position position="95"/>
    </location>
</feature>
<gene>
    <name evidence="2" type="ORF">S01H1_24031</name>
</gene>